<dbReference type="PIRSF" id="PIRSF036407">
    <property type="entry name" value="Selenphspht_syn"/>
    <property type="match status" value="1"/>
</dbReference>
<dbReference type="RefSeq" id="WP_100989643.1">
    <property type="nucleotide sequence ID" value="NZ_CP025096.1"/>
</dbReference>
<evidence type="ECO:0000313" key="13">
    <source>
        <dbReference type="Proteomes" id="UP000232883"/>
    </source>
</evidence>
<keyword evidence="13" id="KW-1185">Reference proteome</keyword>
<dbReference type="HAMAP" id="MF_00625">
    <property type="entry name" value="SelD"/>
    <property type="match status" value="1"/>
</dbReference>
<sequence>MTPTETTVFKLTQYSHGAGCGCKISPKILDRILHGQTSGPTLTNDSSPSQFSTLLVGNDARDDAAVLDIGNGDAIISTTDFFMPIVDDAFDFGRIASANAISDVYAMGGEPIMAIAILGWPLDKLPPEVAAQVLEGSRAICRQAGIPLAGGHSIDSPEPIFGLAVTGRVRLDHLKQNNTATKGCKLYLTKPIGVGILTTAQKKGILKPEHANVAPEQMVKLNSFGAILGKLPYVKALTDVTGFGLLGHLTEMAEGSGLSATLTFEDVPRLPMVEEYLAQKSFPGGTVRNWDSYGHKISELTENQKYILADPQTSGGLLIAVEPASTIEFERVASENGFTLQSFGELVEQREKIVYVN</sequence>
<dbReference type="GO" id="GO:0004756">
    <property type="term" value="F:selenide, water dikinase activity"/>
    <property type="evidence" value="ECO:0007669"/>
    <property type="project" value="UniProtKB-UniRule"/>
</dbReference>
<dbReference type="OrthoDB" id="9772934at2"/>
<dbReference type="Gene3D" id="3.90.650.10">
    <property type="entry name" value="PurM-like C-terminal domain"/>
    <property type="match status" value="1"/>
</dbReference>
<evidence type="ECO:0000256" key="4">
    <source>
        <dbReference type="ARBA" id="ARBA00022741"/>
    </source>
</evidence>
<evidence type="ECO:0000256" key="3">
    <source>
        <dbReference type="ARBA" id="ARBA00022723"/>
    </source>
</evidence>
<evidence type="ECO:0000256" key="1">
    <source>
        <dbReference type="ARBA" id="ARBA00008026"/>
    </source>
</evidence>
<keyword evidence="5 9" id="KW-0418">Kinase</keyword>
<dbReference type="FunFam" id="3.30.1330.10:FF:000003">
    <property type="entry name" value="Selenide, water dikinase"/>
    <property type="match status" value="1"/>
</dbReference>
<dbReference type="KEGG" id="spir:CWM47_18110"/>
<dbReference type="NCBIfam" id="NF002098">
    <property type="entry name" value="PRK00943.1"/>
    <property type="match status" value="1"/>
</dbReference>
<dbReference type="SUPFAM" id="SSF56042">
    <property type="entry name" value="PurM C-terminal domain-like"/>
    <property type="match status" value="1"/>
</dbReference>
<dbReference type="Pfam" id="PF00586">
    <property type="entry name" value="AIRS"/>
    <property type="match status" value="1"/>
</dbReference>
<dbReference type="PANTHER" id="PTHR10256:SF0">
    <property type="entry name" value="INACTIVE SELENIDE, WATER DIKINASE-LIKE PROTEIN-RELATED"/>
    <property type="match status" value="1"/>
</dbReference>
<comment type="catalytic activity">
    <reaction evidence="9">
        <text>hydrogenselenide + ATP + H2O = selenophosphate + AMP + phosphate + 2 H(+)</text>
        <dbReference type="Rhea" id="RHEA:18737"/>
        <dbReference type="ChEBI" id="CHEBI:15377"/>
        <dbReference type="ChEBI" id="CHEBI:15378"/>
        <dbReference type="ChEBI" id="CHEBI:16144"/>
        <dbReference type="ChEBI" id="CHEBI:29317"/>
        <dbReference type="ChEBI" id="CHEBI:30616"/>
        <dbReference type="ChEBI" id="CHEBI:43474"/>
        <dbReference type="ChEBI" id="CHEBI:456215"/>
        <dbReference type="EC" id="2.7.9.3"/>
    </reaction>
</comment>
<dbReference type="Pfam" id="PF02769">
    <property type="entry name" value="AIRS_C"/>
    <property type="match status" value="1"/>
</dbReference>
<organism evidence="12 13">
    <name type="scientific">Spirosoma pollinicola</name>
    <dbReference type="NCBI Taxonomy" id="2057025"/>
    <lineage>
        <taxon>Bacteria</taxon>
        <taxon>Pseudomonadati</taxon>
        <taxon>Bacteroidota</taxon>
        <taxon>Cytophagia</taxon>
        <taxon>Cytophagales</taxon>
        <taxon>Cytophagaceae</taxon>
        <taxon>Spirosoma</taxon>
    </lineage>
</organism>
<evidence type="ECO:0000256" key="9">
    <source>
        <dbReference type="HAMAP-Rule" id="MF_00625"/>
    </source>
</evidence>
<evidence type="ECO:0000313" key="12">
    <source>
        <dbReference type="EMBL" id="AUD03576.1"/>
    </source>
</evidence>
<dbReference type="GO" id="GO:0016260">
    <property type="term" value="P:selenocysteine biosynthetic process"/>
    <property type="evidence" value="ECO:0007669"/>
    <property type="project" value="InterPro"/>
</dbReference>
<evidence type="ECO:0000259" key="11">
    <source>
        <dbReference type="Pfam" id="PF02769"/>
    </source>
</evidence>
<evidence type="ECO:0000256" key="6">
    <source>
        <dbReference type="ARBA" id="ARBA00022840"/>
    </source>
</evidence>
<dbReference type="GO" id="GO:0005737">
    <property type="term" value="C:cytoplasm"/>
    <property type="evidence" value="ECO:0007669"/>
    <property type="project" value="TreeGrafter"/>
</dbReference>
<comment type="function">
    <text evidence="9">Synthesizes selenophosphate from selenide and ATP.</text>
</comment>
<feature type="domain" description="PurM-like N-terminal" evidence="10">
    <location>
        <begin position="62"/>
        <end position="169"/>
    </location>
</feature>
<accession>A0A2K8Z123</accession>
<dbReference type="NCBIfam" id="TIGR00476">
    <property type="entry name" value="selD"/>
    <property type="match status" value="1"/>
</dbReference>
<feature type="binding site" description="in other chain" evidence="9">
    <location>
        <position position="23"/>
    </location>
    <ligand>
        <name>ATP</name>
        <dbReference type="ChEBI" id="CHEBI:30616"/>
        <note>ligand shared between dimeric partners</note>
    </ligand>
</feature>
<feature type="binding site" evidence="9">
    <location>
        <position position="103"/>
    </location>
    <ligand>
        <name>Mg(2+)</name>
        <dbReference type="ChEBI" id="CHEBI:18420"/>
    </ligand>
</feature>
<dbReference type="GO" id="GO:0000287">
    <property type="term" value="F:magnesium ion binding"/>
    <property type="evidence" value="ECO:0007669"/>
    <property type="project" value="UniProtKB-UniRule"/>
</dbReference>
<reference evidence="12 13" key="1">
    <citation type="submission" date="2017-11" db="EMBL/GenBank/DDBJ databases">
        <title>Taxonomic description and genome sequences of Spirosoma HA7 sp. nov., isolated from pollen microhabitat of Corylus avellana.</title>
        <authorList>
            <person name="Ambika Manirajan B."/>
            <person name="Suarez C."/>
            <person name="Ratering S."/>
            <person name="Geissler-Plaum R."/>
            <person name="Cardinale M."/>
            <person name="Sylvia S."/>
        </authorList>
    </citation>
    <scope>NUCLEOTIDE SEQUENCE [LARGE SCALE GENOMIC DNA]</scope>
    <source>
        <strain evidence="12 13">HA7</strain>
    </source>
</reference>
<dbReference type="EC" id="2.7.9.3" evidence="9"/>
<dbReference type="Gene3D" id="3.30.1330.10">
    <property type="entry name" value="PurM-like, N-terminal domain"/>
    <property type="match status" value="1"/>
</dbReference>
<evidence type="ECO:0000259" key="10">
    <source>
        <dbReference type="Pfam" id="PF00586"/>
    </source>
</evidence>
<gene>
    <name evidence="9" type="primary">selD</name>
    <name evidence="12" type="ORF">CWM47_18110</name>
</gene>
<proteinExistence type="inferred from homology"/>
<evidence type="ECO:0000256" key="5">
    <source>
        <dbReference type="ARBA" id="ARBA00022777"/>
    </source>
</evidence>
<feature type="binding site" evidence="9">
    <location>
        <begin position="151"/>
        <end position="153"/>
    </location>
    <ligand>
        <name>ATP</name>
        <dbReference type="ChEBI" id="CHEBI:30616"/>
        <note>ligand shared between dimeric partners</note>
    </ligand>
</feature>
<dbReference type="EMBL" id="CP025096">
    <property type="protein sequence ID" value="AUD03576.1"/>
    <property type="molecule type" value="Genomic_DNA"/>
</dbReference>
<evidence type="ECO:0000256" key="8">
    <source>
        <dbReference type="ARBA" id="ARBA00023266"/>
    </source>
</evidence>
<name>A0A2K8Z123_9BACT</name>
<keyword evidence="2 9" id="KW-0808">Transferase</keyword>
<keyword evidence="8 9" id="KW-0711">Selenium</keyword>
<keyword evidence="7 9" id="KW-0460">Magnesium</keyword>
<comment type="subunit">
    <text evidence="9">Homodimer.</text>
</comment>
<dbReference type="SUPFAM" id="SSF55326">
    <property type="entry name" value="PurM N-terminal domain-like"/>
    <property type="match status" value="1"/>
</dbReference>
<feature type="binding site" evidence="9">
    <location>
        <position position="63"/>
    </location>
    <ligand>
        <name>Mg(2+)</name>
        <dbReference type="ChEBI" id="CHEBI:18420"/>
    </ligand>
</feature>
<dbReference type="FunFam" id="3.90.650.10:FF:000004">
    <property type="entry name" value="Selenide, water dikinase"/>
    <property type="match status" value="1"/>
</dbReference>
<dbReference type="AlphaFoldDB" id="A0A2K8Z123"/>
<dbReference type="InterPro" id="IPR004536">
    <property type="entry name" value="SPS/SelD"/>
</dbReference>
<dbReference type="GO" id="GO:0005524">
    <property type="term" value="F:ATP binding"/>
    <property type="evidence" value="ECO:0007669"/>
    <property type="project" value="UniProtKB-UniRule"/>
</dbReference>
<dbReference type="InterPro" id="IPR036921">
    <property type="entry name" value="PurM-like_N_sf"/>
</dbReference>
<dbReference type="InterPro" id="IPR016188">
    <property type="entry name" value="PurM-like_N"/>
</dbReference>
<comment type="cofactor">
    <cofactor evidence="9">
        <name>Mg(2+)</name>
        <dbReference type="ChEBI" id="CHEBI:18420"/>
    </cofactor>
    <text evidence="9">Binds 1 Mg(2+) ion per monomer.</text>
</comment>
<evidence type="ECO:0000256" key="2">
    <source>
        <dbReference type="ARBA" id="ARBA00022679"/>
    </source>
</evidence>
<dbReference type="Proteomes" id="UP000232883">
    <property type="component" value="Chromosome"/>
</dbReference>
<feature type="binding site" description="in other chain" evidence="9">
    <location>
        <position position="103"/>
    </location>
    <ligand>
        <name>ATP</name>
        <dbReference type="ChEBI" id="CHEBI:30616"/>
        <note>ligand shared between dimeric partners</note>
    </ligand>
</feature>
<dbReference type="CDD" id="cd02195">
    <property type="entry name" value="SelD"/>
    <property type="match status" value="1"/>
</dbReference>
<dbReference type="InterPro" id="IPR023061">
    <property type="entry name" value="SelD_I"/>
</dbReference>
<evidence type="ECO:0000256" key="7">
    <source>
        <dbReference type="ARBA" id="ARBA00022842"/>
    </source>
</evidence>
<keyword evidence="3 9" id="KW-0479">Metal-binding</keyword>
<feature type="active site" evidence="9">
    <location>
        <position position="20"/>
    </location>
</feature>
<feature type="binding site" description="in other chain" evidence="9">
    <location>
        <position position="80"/>
    </location>
    <ligand>
        <name>ATP</name>
        <dbReference type="ChEBI" id="CHEBI:30616"/>
        <note>ligand shared between dimeric partners</note>
    </ligand>
</feature>
<feature type="binding site" description="in other chain" evidence="9">
    <location>
        <begin position="60"/>
        <end position="62"/>
    </location>
    <ligand>
        <name>ATP</name>
        <dbReference type="ChEBI" id="CHEBI:30616"/>
        <note>ligand shared between dimeric partners</note>
    </ligand>
</feature>
<dbReference type="InterPro" id="IPR036676">
    <property type="entry name" value="PurM-like_C_sf"/>
</dbReference>
<comment type="similarity">
    <text evidence="1 9">Belongs to the selenophosphate synthase 1 family. Class I subfamily.</text>
</comment>
<protein>
    <recommendedName>
        <fullName evidence="9">Selenide, water dikinase</fullName>
        <ecNumber evidence="9">2.7.9.3</ecNumber>
    </recommendedName>
    <alternativeName>
        <fullName evidence="9">Selenium donor protein</fullName>
    </alternativeName>
    <alternativeName>
        <fullName evidence="9">Selenophosphate synthase</fullName>
    </alternativeName>
</protein>
<feature type="domain" description="PurM-like C-terminal" evidence="11">
    <location>
        <begin position="182"/>
        <end position="356"/>
    </location>
</feature>
<keyword evidence="4 9" id="KW-0547">Nucleotide-binding</keyword>
<dbReference type="PANTHER" id="PTHR10256">
    <property type="entry name" value="SELENIDE, WATER DIKINASE"/>
    <property type="match status" value="1"/>
</dbReference>
<keyword evidence="6 9" id="KW-0067">ATP-binding</keyword>
<feature type="binding site" evidence="9">
    <location>
        <position position="239"/>
    </location>
    <ligand>
        <name>Mg(2+)</name>
        <dbReference type="ChEBI" id="CHEBI:18420"/>
    </ligand>
</feature>
<feature type="site" description="Important for catalytic activity" evidence="9">
    <location>
        <position position="23"/>
    </location>
</feature>
<dbReference type="InterPro" id="IPR010918">
    <property type="entry name" value="PurM-like_C_dom"/>
</dbReference>